<dbReference type="SUPFAM" id="SSF56645">
    <property type="entry name" value="Acyl-CoA dehydrogenase NM domain-like"/>
    <property type="match status" value="1"/>
</dbReference>
<sequence length="386" mass="41312">MTALLSTFQLTSLPPHATAFREQVRAFLAEHMPALPPEVRARSWMGFDAAFSRALAARGWVGITLPAAHGGAGLDPFSRFVLVEELLAAGAPVSAHWIADRQSGPLILRYGSEAQKARYLPAICRGDAFFCIGMSEPNSGSDLASVATRAVRQPDGSWRLNGRKIWTTNANHCHYMLALVRTSGTPQDRQAGLSQVIVDLSAPGVSVRPIQDLTGDAHFSEVSFEDVVLAPDALIGQEGSGWEQVNAELAFERSGPERLYSSVVLLDTWLAALRRLPEARRDTVTAGRLVGHLAVLRAMSLAVTARLAAGESPVVEAALVKDLGTTFEQSIPALVEAALGDEPALAADGALYRTLAYVTQIAPSYSLRGGTREILRGMIARGLGLR</sequence>
<dbReference type="PANTHER" id="PTHR43292:SF4">
    <property type="entry name" value="ACYL-COA DEHYDROGENASE FADE34"/>
    <property type="match status" value="1"/>
</dbReference>
<dbReference type="InterPro" id="IPR046373">
    <property type="entry name" value="Acyl-CoA_Oxase/DH_mid-dom_sf"/>
</dbReference>
<dbReference type="PANTHER" id="PTHR43292">
    <property type="entry name" value="ACYL-COA DEHYDROGENASE"/>
    <property type="match status" value="1"/>
</dbReference>
<dbReference type="GO" id="GO:0050660">
    <property type="term" value="F:flavin adenine dinucleotide binding"/>
    <property type="evidence" value="ECO:0007669"/>
    <property type="project" value="InterPro"/>
</dbReference>
<gene>
    <name evidence="4" type="primary">caiA_1</name>
    <name evidence="4" type="ORF">LMG31506_02521</name>
</gene>
<accession>A0A916IUP6</accession>
<dbReference type="InterPro" id="IPR006089">
    <property type="entry name" value="Acyl-CoA_DH_CS"/>
</dbReference>
<dbReference type="InterPro" id="IPR013786">
    <property type="entry name" value="AcylCoA_DH/ox_N"/>
</dbReference>
<dbReference type="Pfam" id="PF02770">
    <property type="entry name" value="Acyl-CoA_dh_M"/>
    <property type="match status" value="1"/>
</dbReference>
<dbReference type="Gene3D" id="2.40.110.10">
    <property type="entry name" value="Butyryl-CoA Dehydrogenase, subunit A, domain 2"/>
    <property type="match status" value="1"/>
</dbReference>
<evidence type="ECO:0000256" key="1">
    <source>
        <dbReference type="ARBA" id="ARBA00023002"/>
    </source>
</evidence>
<evidence type="ECO:0000259" key="3">
    <source>
        <dbReference type="Pfam" id="PF02771"/>
    </source>
</evidence>
<dbReference type="InterPro" id="IPR037069">
    <property type="entry name" value="AcylCoA_DH/ox_N_sf"/>
</dbReference>
<proteinExistence type="predicted"/>
<dbReference type="RefSeq" id="WP_211947478.1">
    <property type="nucleotide sequence ID" value="NZ_CAJPUY010000008.1"/>
</dbReference>
<keyword evidence="1 4" id="KW-0560">Oxidoreductase</keyword>
<name>A0A916IUP6_9BURK</name>
<dbReference type="InterPro" id="IPR006091">
    <property type="entry name" value="Acyl-CoA_Oxase/DH_mid-dom"/>
</dbReference>
<dbReference type="EC" id="1.3.8.13" evidence="4"/>
<organism evidence="4 5">
    <name type="scientific">Cupriavidus yeoncheonensis</name>
    <dbReference type="NCBI Taxonomy" id="1462994"/>
    <lineage>
        <taxon>Bacteria</taxon>
        <taxon>Pseudomonadati</taxon>
        <taxon>Pseudomonadota</taxon>
        <taxon>Betaproteobacteria</taxon>
        <taxon>Burkholderiales</taxon>
        <taxon>Burkholderiaceae</taxon>
        <taxon>Cupriavidus</taxon>
    </lineage>
</organism>
<evidence type="ECO:0000313" key="5">
    <source>
        <dbReference type="Proteomes" id="UP000672934"/>
    </source>
</evidence>
<dbReference type="InterPro" id="IPR052161">
    <property type="entry name" value="Mycobact_Acyl-CoA_DH"/>
</dbReference>
<dbReference type="Gene3D" id="1.10.540.10">
    <property type="entry name" value="Acyl-CoA dehydrogenase/oxidase, N-terminal domain"/>
    <property type="match status" value="1"/>
</dbReference>
<dbReference type="GO" id="GO:0003995">
    <property type="term" value="F:acyl-CoA dehydrogenase activity"/>
    <property type="evidence" value="ECO:0007669"/>
    <property type="project" value="InterPro"/>
</dbReference>
<dbReference type="Pfam" id="PF02771">
    <property type="entry name" value="Acyl-CoA_dh_N"/>
    <property type="match status" value="1"/>
</dbReference>
<dbReference type="AlphaFoldDB" id="A0A916IUP6"/>
<evidence type="ECO:0000313" key="4">
    <source>
        <dbReference type="EMBL" id="CAG2141729.1"/>
    </source>
</evidence>
<dbReference type="EMBL" id="CAJPUY010000008">
    <property type="protein sequence ID" value="CAG2141729.1"/>
    <property type="molecule type" value="Genomic_DNA"/>
</dbReference>
<dbReference type="GO" id="GO:0005886">
    <property type="term" value="C:plasma membrane"/>
    <property type="evidence" value="ECO:0007669"/>
    <property type="project" value="TreeGrafter"/>
</dbReference>
<dbReference type="InterPro" id="IPR009100">
    <property type="entry name" value="AcylCoA_DH/oxidase_NM_dom_sf"/>
</dbReference>
<keyword evidence="5" id="KW-1185">Reference proteome</keyword>
<protein>
    <submittedName>
        <fullName evidence="4">Crotonobetainyl-CoA reductase</fullName>
        <ecNumber evidence="4">1.3.8.13</ecNumber>
    </submittedName>
</protein>
<feature type="domain" description="Acyl-CoA dehydrogenase/oxidase N-terminal" evidence="3">
    <location>
        <begin position="16"/>
        <end position="127"/>
    </location>
</feature>
<reference evidence="4" key="1">
    <citation type="submission" date="2021-03" db="EMBL/GenBank/DDBJ databases">
        <authorList>
            <person name="Peeters C."/>
        </authorList>
    </citation>
    <scope>NUCLEOTIDE SEQUENCE</scope>
    <source>
        <strain evidence="4">LMG 31506</strain>
    </source>
</reference>
<dbReference type="Gene3D" id="1.20.140.10">
    <property type="entry name" value="Butyryl-CoA Dehydrogenase, subunit A, domain 3"/>
    <property type="match status" value="1"/>
</dbReference>
<evidence type="ECO:0000259" key="2">
    <source>
        <dbReference type="Pfam" id="PF02770"/>
    </source>
</evidence>
<dbReference type="Proteomes" id="UP000672934">
    <property type="component" value="Unassembled WGS sequence"/>
</dbReference>
<dbReference type="PROSITE" id="PS00072">
    <property type="entry name" value="ACYL_COA_DH_1"/>
    <property type="match status" value="1"/>
</dbReference>
<feature type="domain" description="Acyl-CoA oxidase/dehydrogenase middle" evidence="2">
    <location>
        <begin position="131"/>
        <end position="227"/>
    </location>
</feature>
<comment type="caution">
    <text evidence="4">The sequence shown here is derived from an EMBL/GenBank/DDBJ whole genome shotgun (WGS) entry which is preliminary data.</text>
</comment>